<name>A0A4C1Z2N6_EUMVA</name>
<dbReference type="Proteomes" id="UP000299102">
    <property type="component" value="Unassembled WGS sequence"/>
</dbReference>
<keyword evidence="1" id="KW-0175">Coiled coil</keyword>
<sequence>MLWSTRLQHVQHVTGWQIELMNELKPVPAGIESRRICHSICTQKEPFKKLSPPGTRAQNEGELLGTTLQRLTYEPLEDADQEIIQKSAGPHVYTNGSKIEGKVGATFTWWEKGKELISLTFSVDLYGLPIGIVTAAQSNITGKVQNRAESRSVPHQEGLTGYGGIVSYLHRFCLKDDPGCEWNAEVEETVWHVLPECPCFLAAHRYLGKQVQNSSDKKQDDPAHLGGKNHPFSQARLLLSRLRVASLGEAISSRTISVDAMSVSLETVEVANRLGCIKASEVHEQRIAEDKIAMLEENKQRVEKEKSKFQEHIHVFMEVLERAAKSLPGVKERQPSRCRVMTTGFMAGISTIIVENTL</sequence>
<evidence type="ECO:0000313" key="2">
    <source>
        <dbReference type="EMBL" id="GBP80865.1"/>
    </source>
</evidence>
<proteinExistence type="predicted"/>
<keyword evidence="3" id="KW-1185">Reference proteome</keyword>
<reference evidence="2 3" key="1">
    <citation type="journal article" date="2019" name="Commun. Biol.">
        <title>The bagworm genome reveals a unique fibroin gene that provides high tensile strength.</title>
        <authorList>
            <person name="Kono N."/>
            <person name="Nakamura H."/>
            <person name="Ohtoshi R."/>
            <person name="Tomita M."/>
            <person name="Numata K."/>
            <person name="Arakawa K."/>
        </authorList>
    </citation>
    <scope>NUCLEOTIDE SEQUENCE [LARGE SCALE GENOMIC DNA]</scope>
</reference>
<organism evidence="2 3">
    <name type="scientific">Eumeta variegata</name>
    <name type="common">Bagworm moth</name>
    <name type="synonym">Eumeta japonica</name>
    <dbReference type="NCBI Taxonomy" id="151549"/>
    <lineage>
        <taxon>Eukaryota</taxon>
        <taxon>Metazoa</taxon>
        <taxon>Ecdysozoa</taxon>
        <taxon>Arthropoda</taxon>
        <taxon>Hexapoda</taxon>
        <taxon>Insecta</taxon>
        <taxon>Pterygota</taxon>
        <taxon>Neoptera</taxon>
        <taxon>Endopterygota</taxon>
        <taxon>Lepidoptera</taxon>
        <taxon>Glossata</taxon>
        <taxon>Ditrysia</taxon>
        <taxon>Tineoidea</taxon>
        <taxon>Psychidae</taxon>
        <taxon>Oiketicinae</taxon>
        <taxon>Eumeta</taxon>
    </lineage>
</organism>
<dbReference type="OrthoDB" id="5419617at2759"/>
<evidence type="ECO:0000313" key="3">
    <source>
        <dbReference type="Proteomes" id="UP000299102"/>
    </source>
</evidence>
<dbReference type="EMBL" id="BGZK01001486">
    <property type="protein sequence ID" value="GBP80865.1"/>
    <property type="molecule type" value="Genomic_DNA"/>
</dbReference>
<comment type="caution">
    <text evidence="2">The sequence shown here is derived from an EMBL/GenBank/DDBJ whole genome shotgun (WGS) entry which is preliminary data.</text>
</comment>
<dbReference type="AlphaFoldDB" id="A0A4C1Z2N6"/>
<feature type="coiled-coil region" evidence="1">
    <location>
        <begin position="285"/>
        <end position="312"/>
    </location>
</feature>
<accession>A0A4C1Z2N6</accession>
<protein>
    <submittedName>
        <fullName evidence="2">Uncharacterized protein</fullName>
    </submittedName>
</protein>
<gene>
    <name evidence="2" type="ORF">EVAR_54902_1</name>
</gene>
<evidence type="ECO:0000256" key="1">
    <source>
        <dbReference type="SAM" id="Coils"/>
    </source>
</evidence>